<proteinExistence type="predicted"/>
<dbReference type="EMBL" id="CM043019">
    <property type="protein sequence ID" value="KAI4461642.1"/>
    <property type="molecule type" value="Genomic_DNA"/>
</dbReference>
<accession>A0ACB9T4D2</accession>
<evidence type="ECO:0000313" key="1">
    <source>
        <dbReference type="EMBL" id="KAI4461642.1"/>
    </source>
</evidence>
<comment type="caution">
    <text evidence="1">The sequence shown here is derived from an EMBL/GenBank/DDBJ whole genome shotgun (WGS) entry which is preliminary data.</text>
</comment>
<reference evidence="1" key="1">
    <citation type="submission" date="2022-04" db="EMBL/GenBank/DDBJ databases">
        <title>Chromosome-scale genome assembly of Holotrichia oblita Faldermann.</title>
        <authorList>
            <person name="Rongchong L."/>
        </authorList>
    </citation>
    <scope>NUCLEOTIDE SEQUENCE</scope>
    <source>
        <strain evidence="1">81SQS9</strain>
    </source>
</reference>
<sequence>MKSQIELNKSLNYFTFCKEIGYGLPILTNSGTIIKEILRNFIRTEEFKRGYHHVETPVLGLKNLYETSQHATKYANDMFPSFASEGEEYVMRSVTCPNHYMMFKSELRSYTELPLRYTEMSTLVRRDMTGELTGIFRANSFTLNDAHIFCSRENVKEEYASIIDFIKYVVAVLGLSDSISYRLSLGDENFNNQKFIVKPELWREAEGYITDIMNQSGVEFFSARNKACHYGPKLDVLMKRYSGKPEIIITVQLDFILPELFDVYFANKKQEKERPVVIHRALPFSMERTIGFLMEHYQGDLPFWLTPEQVIIIPFSEDSLIISRAEAINALFLNNGIRSSVNHSTEKYNKKVKKAIQQKVGYIVLIGNDELTSDSITMRNRLGEKQSMNISIAIDTLKKQNFAIA</sequence>
<dbReference type="Proteomes" id="UP001056778">
    <property type="component" value="Chromosome 5"/>
</dbReference>
<keyword evidence="2" id="KW-1185">Reference proteome</keyword>
<protein>
    <submittedName>
        <fullName evidence="1">Threonine-trna ligase</fullName>
    </submittedName>
</protein>
<evidence type="ECO:0000313" key="2">
    <source>
        <dbReference type="Proteomes" id="UP001056778"/>
    </source>
</evidence>
<gene>
    <name evidence="1" type="ORF">MML48_5g00012958</name>
</gene>
<organism evidence="1 2">
    <name type="scientific">Holotrichia oblita</name>
    <name type="common">Chafer beetle</name>
    <dbReference type="NCBI Taxonomy" id="644536"/>
    <lineage>
        <taxon>Eukaryota</taxon>
        <taxon>Metazoa</taxon>
        <taxon>Ecdysozoa</taxon>
        <taxon>Arthropoda</taxon>
        <taxon>Hexapoda</taxon>
        <taxon>Insecta</taxon>
        <taxon>Pterygota</taxon>
        <taxon>Neoptera</taxon>
        <taxon>Endopterygota</taxon>
        <taxon>Coleoptera</taxon>
        <taxon>Polyphaga</taxon>
        <taxon>Scarabaeiformia</taxon>
        <taxon>Scarabaeidae</taxon>
        <taxon>Melolonthinae</taxon>
        <taxon>Holotrichia</taxon>
    </lineage>
</organism>
<keyword evidence="1" id="KW-0436">Ligase</keyword>
<name>A0ACB9T4D2_HOLOL</name>